<evidence type="ECO:0000313" key="3">
    <source>
        <dbReference type="EMBL" id="KIP95791.1"/>
    </source>
</evidence>
<gene>
    <name evidence="3" type="ORF">RU08_21995</name>
</gene>
<organism evidence="3 4">
    <name type="scientific">Pseudomonas fulva</name>
    <dbReference type="NCBI Taxonomy" id="47880"/>
    <lineage>
        <taxon>Bacteria</taxon>
        <taxon>Pseudomonadati</taxon>
        <taxon>Pseudomonadota</taxon>
        <taxon>Gammaproteobacteria</taxon>
        <taxon>Pseudomonadales</taxon>
        <taxon>Pseudomonadaceae</taxon>
        <taxon>Pseudomonas</taxon>
    </lineage>
</organism>
<dbReference type="NCBIfam" id="NF033591">
    <property type="entry name" value="transpos_IS4_2"/>
    <property type="match status" value="1"/>
</dbReference>
<dbReference type="AlphaFoldDB" id="A0A0D0K922"/>
<dbReference type="Gene3D" id="3.90.350.10">
    <property type="entry name" value="Transposase Inhibitor Protein From Tn5, Chain A, domain 1"/>
    <property type="match status" value="1"/>
</dbReference>
<evidence type="ECO:0000259" key="2">
    <source>
        <dbReference type="Pfam" id="PF01609"/>
    </source>
</evidence>
<name>A0A0D0K922_9PSED</name>
<dbReference type="Proteomes" id="UP000032068">
    <property type="component" value="Unassembled WGS sequence"/>
</dbReference>
<keyword evidence="1" id="KW-0812">Transmembrane</keyword>
<dbReference type="GO" id="GO:0006313">
    <property type="term" value="P:DNA transposition"/>
    <property type="evidence" value="ECO:0007669"/>
    <property type="project" value="InterPro"/>
</dbReference>
<keyword evidence="1" id="KW-1133">Transmembrane helix</keyword>
<dbReference type="InterPro" id="IPR047658">
    <property type="entry name" value="IS4-like_transpos"/>
</dbReference>
<protein>
    <submittedName>
        <fullName evidence="3">Transposase</fullName>
    </submittedName>
</protein>
<keyword evidence="1" id="KW-0472">Membrane</keyword>
<dbReference type="Pfam" id="PF01609">
    <property type="entry name" value="DDE_Tnp_1"/>
    <property type="match status" value="1"/>
</dbReference>
<proteinExistence type="predicted"/>
<reference evidence="3 4" key="1">
    <citation type="submission" date="2014-12" db="EMBL/GenBank/DDBJ databases">
        <title>16Stimator: statistical estimation of ribosomal gene copy numbers from draft genome assemblies.</title>
        <authorList>
            <person name="Perisin M.A."/>
            <person name="Vetter M."/>
            <person name="Gilbert J.A."/>
            <person name="Bergelson J."/>
        </authorList>
    </citation>
    <scope>NUCLEOTIDE SEQUENCE [LARGE SCALE GENOMIC DNA]</scope>
    <source>
        <strain evidence="3 4">MEJ086</strain>
    </source>
</reference>
<dbReference type="GO" id="GO:0003677">
    <property type="term" value="F:DNA binding"/>
    <property type="evidence" value="ECO:0007669"/>
    <property type="project" value="InterPro"/>
</dbReference>
<comment type="caution">
    <text evidence="3">The sequence shown here is derived from an EMBL/GenBank/DDBJ whole genome shotgun (WGS) entry which is preliminary data.</text>
</comment>
<feature type="domain" description="Transposase IS4-like" evidence="2">
    <location>
        <begin position="125"/>
        <end position="325"/>
    </location>
</feature>
<sequence>MQAVRFLHRAFSQALPTIHSKRLNALMSSVSALLQGHRLTLTDLGRAMPSAAYARHSIKRVDRLLGNAHLQNERLLFYWKMLTALFGSLHHPLILVDWSPINAASDLYVLRASIPLAGRAFPVYESVHDREGCPQRQKQLLDALEVMLPEQCVPILVTDAGFRRPWFQAVEAKGWHYVGRVRNRDLYRDEQGRWQPIKQLYQQITSTARSLGQIEMTRSAPHSVALYGIHQRPRGRKHRRVTGSIARSKLSRQNARREQEPWLLASNLPQANWTARRIVGIYRKRMQIEEGFREVKSLRFGFAFDLHRTRCPRRIEILLLIAALACYALYLAGLQARMTGRAIRFQSNSIRHKTMLSLWRVGLEYLRRSANDLSCSVLTRMELLLRDEVHRQAQVLE</sequence>
<dbReference type="InterPro" id="IPR002559">
    <property type="entry name" value="Transposase_11"/>
</dbReference>
<dbReference type="SUPFAM" id="SSF53098">
    <property type="entry name" value="Ribonuclease H-like"/>
    <property type="match status" value="1"/>
</dbReference>
<dbReference type="PANTHER" id="PTHR35404">
    <property type="entry name" value="TRANSPOSASE OF TN10"/>
    <property type="match status" value="1"/>
</dbReference>
<accession>A0A0D0K922</accession>
<dbReference type="GO" id="GO:0004803">
    <property type="term" value="F:transposase activity"/>
    <property type="evidence" value="ECO:0007669"/>
    <property type="project" value="InterPro"/>
</dbReference>
<dbReference type="EMBL" id="JXQW01000066">
    <property type="protein sequence ID" value="KIP95791.1"/>
    <property type="molecule type" value="Genomic_DNA"/>
</dbReference>
<dbReference type="OrthoDB" id="6140187at2"/>
<evidence type="ECO:0000313" key="4">
    <source>
        <dbReference type="Proteomes" id="UP000032068"/>
    </source>
</evidence>
<dbReference type="InterPro" id="IPR012337">
    <property type="entry name" value="RNaseH-like_sf"/>
</dbReference>
<dbReference type="RefSeq" id="WP_042556008.1">
    <property type="nucleotide sequence ID" value="NZ_JXQW01000066.1"/>
</dbReference>
<evidence type="ECO:0000256" key="1">
    <source>
        <dbReference type="SAM" id="Phobius"/>
    </source>
</evidence>
<feature type="transmembrane region" description="Helical" evidence="1">
    <location>
        <begin position="317"/>
        <end position="334"/>
    </location>
</feature>
<dbReference type="PANTHER" id="PTHR35404:SF8">
    <property type="entry name" value="TRANSPOSASE OF TN10"/>
    <property type="match status" value="1"/>
</dbReference>